<protein>
    <recommendedName>
        <fullName evidence="2">ATP-grasp domain-containing protein</fullName>
    </recommendedName>
</protein>
<dbReference type="PROSITE" id="PS50975">
    <property type="entry name" value="ATP_GRASP"/>
    <property type="match status" value="1"/>
</dbReference>
<dbReference type="GO" id="GO:0046872">
    <property type="term" value="F:metal ion binding"/>
    <property type="evidence" value="ECO:0007669"/>
    <property type="project" value="InterPro"/>
</dbReference>
<dbReference type="RefSeq" id="WP_276992895.1">
    <property type="nucleotide sequence ID" value="NZ_JAJUIH010000004.1"/>
</dbReference>
<evidence type="ECO:0000313" key="4">
    <source>
        <dbReference type="Proteomes" id="UP000263098"/>
    </source>
</evidence>
<keyword evidence="1" id="KW-0067">ATP-binding</keyword>
<organism evidence="3 4">
    <name type="scientific">Bacteroides graminisolvens</name>
    <dbReference type="NCBI Taxonomy" id="477666"/>
    <lineage>
        <taxon>Bacteria</taxon>
        <taxon>Pseudomonadati</taxon>
        <taxon>Bacteroidota</taxon>
        <taxon>Bacteroidia</taxon>
        <taxon>Bacteroidales</taxon>
        <taxon>Bacteroidaceae</taxon>
        <taxon>Bacteroides</taxon>
    </lineage>
</organism>
<comment type="caution">
    <text evidence="3">The sequence shown here is derived from an EMBL/GenBank/DDBJ whole genome shotgun (WGS) entry which is preliminary data.</text>
</comment>
<evidence type="ECO:0000256" key="1">
    <source>
        <dbReference type="PROSITE-ProRule" id="PRU00409"/>
    </source>
</evidence>
<evidence type="ECO:0000313" key="3">
    <source>
        <dbReference type="EMBL" id="HCK23325.1"/>
    </source>
</evidence>
<name>A0A3D2SAM2_9BACE</name>
<dbReference type="Proteomes" id="UP000263098">
    <property type="component" value="Unassembled WGS sequence"/>
</dbReference>
<sequence length="288" mass="32907">MKLVSIAGIQRATVYSPNHVGNDAAIFSATARWLEKAGYQVNMYTEQEFLSNGIEEKVAMTMLRNLQSMKKLQDFESKGCLAINSAFGIENCTREKMTRLLMEHGVPHPKSYIMNTHDDVSDYIPEGESFMPCWVKRGDFHAIHREDVSYVRTREELIGLLSEYALRGIQRAVVNEHLKGDLVKFYGVAGTNFFHWFYPFNENHSKFGHEAINGHPKGIPFRADELQDICNRAADVLKVVVYGGDCIVSPDGEMRIIDFNDWPSFAPCREEASREIANRVIQMIDEYR</sequence>
<evidence type="ECO:0000259" key="2">
    <source>
        <dbReference type="PROSITE" id="PS50975"/>
    </source>
</evidence>
<dbReference type="SUPFAM" id="SSF56059">
    <property type="entry name" value="Glutathione synthetase ATP-binding domain-like"/>
    <property type="match status" value="1"/>
</dbReference>
<accession>A0A3D2SAM2</accession>
<keyword evidence="1" id="KW-0547">Nucleotide-binding</keyword>
<reference evidence="3 4" key="1">
    <citation type="journal article" date="2018" name="Nat. Biotechnol.">
        <title>A standardized bacterial taxonomy based on genome phylogeny substantially revises the tree of life.</title>
        <authorList>
            <person name="Parks D.H."/>
            <person name="Chuvochina M."/>
            <person name="Waite D.W."/>
            <person name="Rinke C."/>
            <person name="Skarshewski A."/>
            <person name="Chaumeil P.A."/>
            <person name="Hugenholtz P."/>
        </authorList>
    </citation>
    <scope>NUCLEOTIDE SEQUENCE [LARGE SCALE GENOMIC DNA]</scope>
    <source>
        <strain evidence="3">UBA9667</strain>
    </source>
</reference>
<dbReference type="AlphaFoldDB" id="A0A3D2SAM2"/>
<dbReference type="Gene3D" id="3.30.470.20">
    <property type="entry name" value="ATP-grasp fold, B domain"/>
    <property type="match status" value="1"/>
</dbReference>
<dbReference type="EMBL" id="DPVG01000025">
    <property type="protein sequence ID" value="HCK23325.1"/>
    <property type="molecule type" value="Genomic_DNA"/>
</dbReference>
<dbReference type="InterPro" id="IPR011761">
    <property type="entry name" value="ATP-grasp"/>
</dbReference>
<dbReference type="GO" id="GO:0005524">
    <property type="term" value="F:ATP binding"/>
    <property type="evidence" value="ECO:0007669"/>
    <property type="project" value="UniProtKB-UniRule"/>
</dbReference>
<proteinExistence type="predicted"/>
<gene>
    <name evidence="3" type="ORF">DHW31_00825</name>
</gene>
<feature type="domain" description="ATP-grasp" evidence="2">
    <location>
        <begin position="98"/>
        <end position="285"/>
    </location>
</feature>